<reference evidence="1 2" key="1">
    <citation type="journal article" date="1999" name="Science">
        <title>Genome sequence of the radioresistant bacterium Deinococcus radiodurans R1.</title>
        <authorList>
            <person name="White O."/>
            <person name="Eisen J.A."/>
            <person name="Heidelberg J.F."/>
            <person name="Hickey E.K."/>
            <person name="Peterson J.D."/>
            <person name="Dodson R.J."/>
            <person name="Haft D.H."/>
            <person name="Gwinn M.L."/>
            <person name="Nelson W.C."/>
            <person name="Richardson D.L."/>
            <person name="Moffat K.S."/>
            <person name="Qin H."/>
            <person name="Jiang L."/>
            <person name="Pamphile W."/>
            <person name="Crosby M."/>
            <person name="Shen M."/>
            <person name="Vamathevan J.J."/>
            <person name="Lam P."/>
            <person name="McDonald L."/>
            <person name="Utterback T."/>
            <person name="Zalewski C."/>
            <person name="Makarova K.S."/>
            <person name="Aravind L."/>
            <person name="Daly M.J."/>
            <person name="Minton K.W."/>
            <person name="Fleischmann R.D."/>
            <person name="Ketchum K.A."/>
            <person name="Nelson K.E."/>
            <person name="Salzberg S."/>
            <person name="Smith H.O."/>
            <person name="Venter J.C."/>
            <person name="Fraser C.M."/>
        </authorList>
    </citation>
    <scope>NUCLEOTIDE SEQUENCE [LARGE SCALE GENOMIC DNA]</scope>
    <source>
        <strain evidence="2">ATCC 13939 / DSM 20539 / JCM 16871 / LMG 4051 / NBRC 15346 / NCIMB 9279 / R1 / VKM B-1422</strain>
    </source>
</reference>
<accession>Q9RW51</accession>
<keyword evidence="2" id="KW-1185">Reference proteome</keyword>
<dbReference type="PIR" id="H75471">
    <property type="entry name" value="H75471"/>
</dbReference>
<dbReference type="EnsemblBacteria" id="AAF10402">
    <property type="protein sequence ID" value="AAF10402"/>
    <property type="gene ID" value="DR_0818"/>
</dbReference>
<dbReference type="KEGG" id="dra:DR_0818"/>
<proteinExistence type="predicted"/>
<dbReference type="HOGENOM" id="CLU_1608155_0_0_0"/>
<gene>
    <name evidence="1" type="ordered locus">DR_0818</name>
</gene>
<dbReference type="Proteomes" id="UP000002524">
    <property type="component" value="Chromosome 1"/>
</dbReference>
<dbReference type="STRING" id="243230.DR_0818"/>
<name>Q9RW51_DEIRA</name>
<dbReference type="PaxDb" id="243230-DR_0818"/>
<protein>
    <submittedName>
        <fullName evidence="1">Uncharacterized protein</fullName>
    </submittedName>
</protein>
<dbReference type="AlphaFoldDB" id="Q9RW51"/>
<sequence length="165" mass="17821">MFWIQSEFVLLRVDVFDGEDMVGQRFKPTLAGALLAAFGGRAQRHVAGAARPDDHAVHLRLAAAAGVVTQVAVQGGAALGGNRREFGELVAVYESQPPVGHRVKPQGGRGVQRTLAKDFAVRLGKQFAQQLGGGVGLLAHRSKCRRRRAGPWATRVQTRPLLKLR</sequence>
<dbReference type="InParanoid" id="Q9RW51"/>
<organism evidence="1 2">
    <name type="scientific">Deinococcus radiodurans (strain ATCC 13939 / DSM 20539 / JCM 16871 / CCUG 27074 / LMG 4051 / NBRC 15346 / NCIMB 9279 / VKM B-1422 / R1)</name>
    <dbReference type="NCBI Taxonomy" id="243230"/>
    <lineage>
        <taxon>Bacteria</taxon>
        <taxon>Thermotogati</taxon>
        <taxon>Deinococcota</taxon>
        <taxon>Deinococci</taxon>
        <taxon>Deinococcales</taxon>
        <taxon>Deinococcaceae</taxon>
        <taxon>Deinococcus</taxon>
    </lineage>
</organism>
<dbReference type="EMBL" id="AE000513">
    <property type="protein sequence ID" value="AAF10402.1"/>
    <property type="molecule type" value="Genomic_DNA"/>
</dbReference>
<evidence type="ECO:0000313" key="2">
    <source>
        <dbReference type="Proteomes" id="UP000002524"/>
    </source>
</evidence>
<evidence type="ECO:0000313" key="1">
    <source>
        <dbReference type="EMBL" id="AAF10402.1"/>
    </source>
</evidence>